<dbReference type="AlphaFoldDB" id="A0A3T1DDU7"/>
<accession>A0A3T1DDU7</accession>
<gene>
    <name evidence="2" type="ORF">KCTCHS21_55470</name>
</gene>
<dbReference type="InterPro" id="IPR045527">
    <property type="entry name" value="DUF6470"/>
</dbReference>
<dbReference type="Proteomes" id="UP000289856">
    <property type="component" value="Chromosome"/>
</dbReference>
<dbReference type="Pfam" id="PF20074">
    <property type="entry name" value="DUF6470"/>
    <property type="match status" value="1"/>
</dbReference>
<dbReference type="EMBL" id="AP019400">
    <property type="protein sequence ID" value="BBI36148.1"/>
    <property type="molecule type" value="Genomic_DNA"/>
</dbReference>
<evidence type="ECO:0000256" key="1">
    <source>
        <dbReference type="SAM" id="MobiDB-lite"/>
    </source>
</evidence>
<keyword evidence="3" id="KW-1185">Reference proteome</keyword>
<feature type="region of interest" description="Disordered" evidence="1">
    <location>
        <begin position="1"/>
        <end position="36"/>
    </location>
</feature>
<name>A0A3T1DDU7_9BACL</name>
<protein>
    <submittedName>
        <fullName evidence="2">Uncharacterized protein</fullName>
    </submittedName>
</protein>
<reference evidence="2 3" key="1">
    <citation type="submission" date="2019-01" db="EMBL/GenBank/DDBJ databases">
        <title>Complete genome sequence of Cohnella hallensis HS21 isolated from Korean fir (Abies koreana) rhizospheric soil.</title>
        <authorList>
            <person name="Jiang L."/>
            <person name="Kang S.W."/>
            <person name="Kim S."/>
            <person name="Jung J."/>
            <person name="Kim C.Y."/>
            <person name="Kim D.H."/>
            <person name="Kim S.W."/>
            <person name="Lee J."/>
        </authorList>
    </citation>
    <scope>NUCLEOTIDE SEQUENCE [LARGE SCALE GENOMIC DNA]</scope>
    <source>
        <strain evidence="2 3">HS21</strain>
    </source>
</reference>
<dbReference type="KEGG" id="cohn:KCTCHS21_55470"/>
<evidence type="ECO:0000313" key="3">
    <source>
        <dbReference type="Proteomes" id="UP000289856"/>
    </source>
</evidence>
<proteinExistence type="predicted"/>
<evidence type="ECO:0000313" key="2">
    <source>
        <dbReference type="EMBL" id="BBI36148.1"/>
    </source>
</evidence>
<dbReference type="RefSeq" id="WP_130615403.1">
    <property type="nucleotide sequence ID" value="NZ_AP019400.1"/>
</dbReference>
<organism evidence="2 3">
    <name type="scientific">Cohnella abietis</name>
    <dbReference type="NCBI Taxonomy" id="2507935"/>
    <lineage>
        <taxon>Bacteria</taxon>
        <taxon>Bacillati</taxon>
        <taxon>Bacillota</taxon>
        <taxon>Bacilli</taxon>
        <taxon>Bacillales</taxon>
        <taxon>Paenibacillaceae</taxon>
        <taxon>Cohnella</taxon>
    </lineage>
</organism>
<sequence length="189" mass="21146">MELQRLSIRSTLGRLGMESPRGDHKIESPPGELEISSPRVDMQIRQPRGELTVDSSAAWLALAKGGPIETTRILTAQYNERTMQAIAKIVQEGNRMKQISNPSSAVADIAAQVMTDNPENLRVAGRASNMNVQIQYTPRPAEIDITPKHPEINYHVSKPGINYTPQKVNIYMDQMNAIKMWVSNYDLYA</sequence>
<dbReference type="OrthoDB" id="2112831at2"/>